<dbReference type="EMBL" id="HE616890">
    <property type="protein sequence ID" value="CCE94663.1"/>
    <property type="molecule type" value="Genomic_DNA"/>
</dbReference>
<sequence length="89" mass="9974">MPNVGKIRIGDRPEDVVILFDKGEPPLHVDLFTELTEEEGIIRVSFAAVTQDGEGLRKADIVARLRMTKEVAWELCRGLKALDTGTIRR</sequence>
<gene>
    <name evidence="1" type="ordered locus">SFHH103_00159</name>
</gene>
<evidence type="ECO:0000313" key="1">
    <source>
        <dbReference type="EMBL" id="CCE94663.1"/>
    </source>
</evidence>
<dbReference type="Proteomes" id="UP000007735">
    <property type="component" value="Chromosome"/>
</dbReference>
<accession>G9AA72</accession>
<name>G9AA72_SINF1</name>
<organism evidence="1 2">
    <name type="scientific">Sinorhizobium fredii (strain HH103)</name>
    <dbReference type="NCBI Taxonomy" id="1117943"/>
    <lineage>
        <taxon>Bacteria</taxon>
        <taxon>Pseudomonadati</taxon>
        <taxon>Pseudomonadota</taxon>
        <taxon>Alphaproteobacteria</taxon>
        <taxon>Hyphomicrobiales</taxon>
        <taxon>Rhizobiaceae</taxon>
        <taxon>Sinorhizobium/Ensifer group</taxon>
        <taxon>Sinorhizobium</taxon>
    </lineage>
</organism>
<dbReference type="PATRIC" id="fig|380.5.peg.170"/>
<dbReference type="KEGG" id="sfh:SFHH103_00159"/>
<dbReference type="RefSeq" id="WP_014327189.1">
    <property type="nucleotide sequence ID" value="NC_016812.1"/>
</dbReference>
<dbReference type="HOGENOM" id="CLU_2556454_0_0_5"/>
<evidence type="ECO:0000313" key="2">
    <source>
        <dbReference type="Proteomes" id="UP000007735"/>
    </source>
</evidence>
<dbReference type="GeneID" id="48971660"/>
<protein>
    <submittedName>
        <fullName evidence="1">Uncharacterized protein</fullName>
    </submittedName>
</protein>
<dbReference type="AlphaFoldDB" id="G9AA72"/>
<proteinExistence type="predicted"/>
<reference evidence="1 2" key="1">
    <citation type="journal article" date="2012" name="J. Bacteriol.">
        <title>Genome sequence of the soybean symbiont Sinorhizobium fredii HH103.</title>
        <authorList>
            <person name="Weidner S."/>
            <person name="Becker A."/>
            <person name="Bonilla I."/>
            <person name="Jaenicke S."/>
            <person name="Lloret J."/>
            <person name="Margaret I."/>
            <person name="Puhler A."/>
            <person name="Ruiz-Sainz J.E."/>
            <person name="Schneiker-Bekel S."/>
            <person name="Szczepanowski R."/>
            <person name="Vinardell J.M."/>
            <person name="Zehner S."/>
            <person name="Gottfert M."/>
        </authorList>
    </citation>
    <scope>NUCLEOTIDE SEQUENCE [LARGE SCALE GENOMIC DNA]</scope>
    <source>
        <strain evidence="1 2">HH103</strain>
    </source>
</reference>